<keyword evidence="2" id="KW-0238">DNA-binding</keyword>
<proteinExistence type="predicted"/>
<dbReference type="OrthoDB" id="9798104at2"/>
<dbReference type="GO" id="GO:0003677">
    <property type="term" value="F:DNA binding"/>
    <property type="evidence" value="ECO:0007669"/>
    <property type="project" value="UniProtKB-KW"/>
</dbReference>
<dbReference type="PANTHER" id="PTHR24567">
    <property type="entry name" value="CRP FAMILY TRANSCRIPTIONAL REGULATORY PROTEIN"/>
    <property type="match status" value="1"/>
</dbReference>
<dbReference type="SMART" id="SM00419">
    <property type="entry name" value="HTH_CRP"/>
    <property type="match status" value="1"/>
</dbReference>
<dbReference type="PROSITE" id="PS51063">
    <property type="entry name" value="HTH_CRP_2"/>
    <property type="match status" value="1"/>
</dbReference>
<keyword evidence="3" id="KW-0804">Transcription</keyword>
<sequence>MTTTLCKISPKTAPVNDWITLYSEFGKLIRPIGIRKKFYKDQSVFSEMEPYSGFFEVTSGIFKLYSLNTNGREATLKIFFPGELIATPPMFQDEEESVYPANCQSLQEGELILYPRDKFLSILLQNPRALFLFSAVTVEYLTYFRQKIVENAFFSVRDKILTYLIESGGSQAYVSLPIAKQQLASLIGSTPESVSRAFRSLIEDGIIREREDSYIVIREAPALSARHFYEFKR</sequence>
<dbReference type="GO" id="GO:0005829">
    <property type="term" value="C:cytosol"/>
    <property type="evidence" value="ECO:0007669"/>
    <property type="project" value="TreeGrafter"/>
</dbReference>
<feature type="domain" description="HTH crp-type" evidence="4">
    <location>
        <begin position="154"/>
        <end position="220"/>
    </location>
</feature>
<dbReference type="PANTHER" id="PTHR24567:SF68">
    <property type="entry name" value="DNA-BINDING TRANSCRIPTIONAL DUAL REGULATOR CRP"/>
    <property type="match status" value="1"/>
</dbReference>
<dbReference type="PRINTS" id="PR00034">
    <property type="entry name" value="HTHCRP"/>
</dbReference>
<dbReference type="Pfam" id="PF00027">
    <property type="entry name" value="cNMP_binding"/>
    <property type="match status" value="1"/>
</dbReference>
<evidence type="ECO:0000313" key="7">
    <source>
        <dbReference type="Proteomes" id="UP000231962"/>
    </source>
</evidence>
<dbReference type="InterPro" id="IPR018490">
    <property type="entry name" value="cNMP-bd_dom_sf"/>
</dbReference>
<evidence type="ECO:0000256" key="2">
    <source>
        <dbReference type="ARBA" id="ARBA00023125"/>
    </source>
</evidence>
<dbReference type="InterPro" id="IPR036390">
    <property type="entry name" value="WH_DNA-bd_sf"/>
</dbReference>
<dbReference type="Proteomes" id="UP000231990">
    <property type="component" value="Unassembled WGS sequence"/>
</dbReference>
<protein>
    <submittedName>
        <fullName evidence="6">Crp/Fnr family transcriptional regulator</fullName>
    </submittedName>
</protein>
<evidence type="ECO:0000313" key="5">
    <source>
        <dbReference type="EMBL" id="PJZ70431.1"/>
    </source>
</evidence>
<keyword evidence="1" id="KW-0805">Transcription regulation</keyword>
<dbReference type="EMBL" id="NPDY01000003">
    <property type="protein sequence ID" value="PJZ70431.1"/>
    <property type="molecule type" value="Genomic_DNA"/>
</dbReference>
<name>A0A2M9ZQB1_9LEPT</name>
<dbReference type="CDD" id="cd00038">
    <property type="entry name" value="CAP_ED"/>
    <property type="match status" value="1"/>
</dbReference>
<dbReference type="InterPro" id="IPR012318">
    <property type="entry name" value="HTH_CRP"/>
</dbReference>
<dbReference type="InterPro" id="IPR000595">
    <property type="entry name" value="cNMP-bd_dom"/>
</dbReference>
<evidence type="ECO:0000313" key="8">
    <source>
        <dbReference type="Proteomes" id="UP000231990"/>
    </source>
</evidence>
<evidence type="ECO:0000256" key="3">
    <source>
        <dbReference type="ARBA" id="ARBA00023163"/>
    </source>
</evidence>
<dbReference type="GO" id="GO:0003700">
    <property type="term" value="F:DNA-binding transcription factor activity"/>
    <property type="evidence" value="ECO:0007669"/>
    <property type="project" value="TreeGrafter"/>
</dbReference>
<dbReference type="InterPro" id="IPR014710">
    <property type="entry name" value="RmlC-like_jellyroll"/>
</dbReference>
<dbReference type="Gene3D" id="2.60.120.10">
    <property type="entry name" value="Jelly Rolls"/>
    <property type="match status" value="1"/>
</dbReference>
<dbReference type="SUPFAM" id="SSF51206">
    <property type="entry name" value="cAMP-binding domain-like"/>
    <property type="match status" value="1"/>
</dbReference>
<evidence type="ECO:0000313" key="6">
    <source>
        <dbReference type="EMBL" id="PJZ74267.1"/>
    </source>
</evidence>
<dbReference type="EMBL" id="NPDZ01000002">
    <property type="protein sequence ID" value="PJZ74267.1"/>
    <property type="molecule type" value="Genomic_DNA"/>
</dbReference>
<evidence type="ECO:0000256" key="1">
    <source>
        <dbReference type="ARBA" id="ARBA00023015"/>
    </source>
</evidence>
<reference evidence="7 8" key="1">
    <citation type="submission" date="2017-07" db="EMBL/GenBank/DDBJ databases">
        <title>Leptospira spp. isolated from tropical soils.</title>
        <authorList>
            <person name="Thibeaux R."/>
            <person name="Iraola G."/>
            <person name="Ferres I."/>
            <person name="Bierque E."/>
            <person name="Girault D."/>
            <person name="Soupe-Gilbert M.-E."/>
            <person name="Picardeau M."/>
            <person name="Goarant C."/>
        </authorList>
    </citation>
    <scope>NUCLEOTIDE SEQUENCE [LARGE SCALE GENOMIC DNA]</scope>
    <source>
        <strain evidence="6 8">FH1-B-B1</strain>
        <strain evidence="5 7">FH1-B-C1</strain>
    </source>
</reference>
<accession>A0A2M9ZQB1</accession>
<dbReference type="SUPFAM" id="SSF46785">
    <property type="entry name" value="Winged helix' DNA-binding domain"/>
    <property type="match status" value="1"/>
</dbReference>
<dbReference type="Proteomes" id="UP000231962">
    <property type="component" value="Unassembled WGS sequence"/>
</dbReference>
<evidence type="ECO:0000259" key="4">
    <source>
        <dbReference type="PROSITE" id="PS51063"/>
    </source>
</evidence>
<dbReference type="Pfam" id="PF13545">
    <property type="entry name" value="HTH_Crp_2"/>
    <property type="match status" value="1"/>
</dbReference>
<comment type="caution">
    <text evidence="6">The sequence shown here is derived from an EMBL/GenBank/DDBJ whole genome shotgun (WGS) entry which is preliminary data.</text>
</comment>
<dbReference type="CDD" id="cd00092">
    <property type="entry name" value="HTH_CRP"/>
    <property type="match status" value="1"/>
</dbReference>
<organism evidence="6 8">
    <name type="scientific">Leptospira perolatii</name>
    <dbReference type="NCBI Taxonomy" id="2023191"/>
    <lineage>
        <taxon>Bacteria</taxon>
        <taxon>Pseudomonadati</taxon>
        <taxon>Spirochaetota</taxon>
        <taxon>Spirochaetia</taxon>
        <taxon>Leptospirales</taxon>
        <taxon>Leptospiraceae</taxon>
        <taxon>Leptospira</taxon>
    </lineage>
</organism>
<keyword evidence="7" id="KW-1185">Reference proteome</keyword>
<gene>
    <name evidence="5" type="ORF">CH360_05405</name>
    <name evidence="6" type="ORF">CH373_04985</name>
</gene>
<dbReference type="AlphaFoldDB" id="A0A2M9ZQB1"/>
<dbReference type="InterPro" id="IPR050397">
    <property type="entry name" value="Env_Response_Regulators"/>
</dbReference>